<protein>
    <recommendedName>
        <fullName evidence="3">Permuted papain-like amidase YaeF/Yiix C92 family enzyme</fullName>
    </recommendedName>
</protein>
<organism evidence="1 2">
    <name type="scientific">Sutcliffiella rhizosphaerae</name>
    <dbReference type="NCBI Taxonomy" id="2880967"/>
    <lineage>
        <taxon>Bacteria</taxon>
        <taxon>Bacillati</taxon>
        <taxon>Bacillota</taxon>
        <taxon>Bacilli</taxon>
        <taxon>Bacillales</taxon>
        <taxon>Bacillaceae</taxon>
        <taxon>Sutcliffiella</taxon>
    </lineage>
</organism>
<dbReference type="PANTHER" id="PTHR47112">
    <property type="entry name" value="PX DOMAIN-CONTAINING PROTEIN"/>
    <property type="match status" value="1"/>
</dbReference>
<reference evidence="1 2" key="1">
    <citation type="submission" date="2021-10" db="EMBL/GenBank/DDBJ databases">
        <authorList>
            <person name="Criscuolo A."/>
        </authorList>
    </citation>
    <scope>NUCLEOTIDE SEQUENCE [LARGE SCALE GENOMIC DNA]</scope>
    <source>
        <strain evidence="2">CIP 111883</strain>
    </source>
</reference>
<dbReference type="InterPro" id="IPR038765">
    <property type="entry name" value="Papain-like_cys_pep_sf"/>
</dbReference>
<dbReference type="Gene3D" id="3.90.1720.10">
    <property type="entry name" value="endopeptidase domain like (from Nostoc punctiforme)"/>
    <property type="match status" value="1"/>
</dbReference>
<dbReference type="PANTHER" id="PTHR47112:SF1">
    <property type="entry name" value="PX DOMAIN-CONTAINING PROTEIN"/>
    <property type="match status" value="1"/>
</dbReference>
<dbReference type="Proteomes" id="UP000789833">
    <property type="component" value="Unassembled WGS sequence"/>
</dbReference>
<comment type="caution">
    <text evidence="1">The sequence shown here is derived from an EMBL/GenBank/DDBJ whole genome shotgun (WGS) entry which is preliminary data.</text>
</comment>
<evidence type="ECO:0000313" key="1">
    <source>
        <dbReference type="EMBL" id="CAG9620299.1"/>
    </source>
</evidence>
<proteinExistence type="predicted"/>
<gene>
    <name evidence="1" type="ORF">BACCIP111883_01067</name>
</gene>
<sequence length="226" mass="25621">MKTSTYQSLLPHLKTGDLVLFSGKYSISKLVEKLEHSMWSHVGMVVRPDPAGEVYFFESTALTNLEDVYFHDHKTGPKVVKLIDRLNTYGKDLDPYEPPQYALRSINLEGENIDEEQLFVYMQKVHGIPNPSQWKMIEEVIEGRFFHITSQSNDYTCSKLIAETYQTLGLFFPDMPLNGYMPADFSSPGRVKLTGAKLGEEVLIELEQGDVSITSESSSAPFKVRD</sequence>
<dbReference type="RefSeq" id="WP_230500234.1">
    <property type="nucleotide sequence ID" value="NZ_CAKJTJ010000004.1"/>
</dbReference>
<dbReference type="SUPFAM" id="SSF54001">
    <property type="entry name" value="Cysteine proteinases"/>
    <property type="match status" value="1"/>
</dbReference>
<accession>A0ABM8YK50</accession>
<evidence type="ECO:0008006" key="3">
    <source>
        <dbReference type="Google" id="ProtNLM"/>
    </source>
</evidence>
<keyword evidence="2" id="KW-1185">Reference proteome</keyword>
<evidence type="ECO:0000313" key="2">
    <source>
        <dbReference type="Proteomes" id="UP000789833"/>
    </source>
</evidence>
<dbReference type="EMBL" id="CAKJTJ010000004">
    <property type="protein sequence ID" value="CAG9620299.1"/>
    <property type="molecule type" value="Genomic_DNA"/>
</dbReference>
<name>A0ABM8YK50_9BACI</name>